<protein>
    <submittedName>
        <fullName evidence="2">Uncharacterized protein</fullName>
    </submittedName>
</protein>
<proteinExistence type="predicted"/>
<dbReference type="Proteomes" id="UP001212997">
    <property type="component" value="Unassembled WGS sequence"/>
</dbReference>
<evidence type="ECO:0000256" key="1">
    <source>
        <dbReference type="SAM" id="MobiDB-lite"/>
    </source>
</evidence>
<comment type="caution">
    <text evidence="2">The sequence shown here is derived from an EMBL/GenBank/DDBJ whole genome shotgun (WGS) entry which is preliminary data.</text>
</comment>
<feature type="compositionally biased region" description="Acidic residues" evidence="1">
    <location>
        <begin position="413"/>
        <end position="447"/>
    </location>
</feature>
<evidence type="ECO:0000313" key="3">
    <source>
        <dbReference type="Proteomes" id="UP001212997"/>
    </source>
</evidence>
<dbReference type="EMBL" id="JANAWD010000067">
    <property type="protein sequence ID" value="KAJ3488405.1"/>
    <property type="molecule type" value="Genomic_DNA"/>
</dbReference>
<gene>
    <name evidence="2" type="ORF">NLI96_g2864</name>
</gene>
<accession>A0AAD5VCJ7</accession>
<feature type="region of interest" description="Disordered" evidence="1">
    <location>
        <begin position="394"/>
        <end position="447"/>
    </location>
</feature>
<evidence type="ECO:0000313" key="2">
    <source>
        <dbReference type="EMBL" id="KAJ3488405.1"/>
    </source>
</evidence>
<name>A0AAD5VCJ7_9APHY</name>
<organism evidence="2 3">
    <name type="scientific">Meripilus lineatus</name>
    <dbReference type="NCBI Taxonomy" id="2056292"/>
    <lineage>
        <taxon>Eukaryota</taxon>
        <taxon>Fungi</taxon>
        <taxon>Dikarya</taxon>
        <taxon>Basidiomycota</taxon>
        <taxon>Agaricomycotina</taxon>
        <taxon>Agaricomycetes</taxon>
        <taxon>Polyporales</taxon>
        <taxon>Meripilaceae</taxon>
        <taxon>Meripilus</taxon>
    </lineage>
</organism>
<dbReference type="AlphaFoldDB" id="A0AAD5VCJ7"/>
<sequence length="447" mass="50014">MLEVHRLDHILDTSARVATAMTNLSNLTILAVGSVSERGLGYLTAIKSPLRGLSVGLLNALHPIQVAPLGACTSTLSFLEVRPGTVSFQPIEMVFPHVETLRLPINDCVSSTSIFRSFPSLKRFDLCTMNDDISFGAVRDDHEANKAKLATYGGPVPNLETLVGDPYGLYQSALYCPVKKLLVEVLDEERAIRALLPLIRRCRPSTLRIHIDVYRSVDVFDFLGPFFAEVAKATELNEFWLIVSASDTFEKGSPLEDFINDLPRRMAPLPIQSLSVNFLFPACFEHSRYDWNEFVSNFDLDYWAFGAAKTIPTLREIIIFSMAYCAQVRYEITVNEAGERSMTIDTSFDGPWSFGFSYHVEEIPNETTCMLRPWSSTSRATLLGIEPSIGLHGKYRDQDDSRSLNSDIGWPEDFYDDGEGEGGEDEEEDGEDGDEGDEEREDNESPE</sequence>
<keyword evidence="3" id="KW-1185">Reference proteome</keyword>
<reference evidence="2" key="1">
    <citation type="submission" date="2022-07" db="EMBL/GenBank/DDBJ databases">
        <title>Genome Sequence of Physisporinus lineatus.</title>
        <authorList>
            <person name="Buettner E."/>
        </authorList>
    </citation>
    <scope>NUCLEOTIDE SEQUENCE</scope>
    <source>
        <strain evidence="2">VT162</strain>
    </source>
</reference>